<sequence>MTRDCLACRTTMQRGFVVDEGYGSRKVAQWIEGEPETSLWAGVKTTGRMQIEIETWRCPACGFLAEYAPT</sequence>
<comment type="caution">
    <text evidence="2">The sequence shown here is derived from an EMBL/GenBank/DDBJ whole genome shotgun (WGS) entry which is preliminary data.</text>
</comment>
<dbReference type="Pfam" id="PF20097">
    <property type="entry name" value="DUF6487"/>
    <property type="match status" value="1"/>
</dbReference>
<evidence type="ECO:0000259" key="1">
    <source>
        <dbReference type="Pfam" id="PF20097"/>
    </source>
</evidence>
<dbReference type="EMBL" id="JBHUFC010000003">
    <property type="protein sequence ID" value="MFD1787732.1"/>
    <property type="molecule type" value="Genomic_DNA"/>
</dbReference>
<accession>A0ABW4NCL4</accession>
<evidence type="ECO:0000313" key="2">
    <source>
        <dbReference type="EMBL" id="MFD1787732.1"/>
    </source>
</evidence>
<protein>
    <submittedName>
        <fullName evidence="2">PF20097 family protein</fullName>
    </submittedName>
</protein>
<dbReference type="Proteomes" id="UP001597283">
    <property type="component" value="Unassembled WGS sequence"/>
</dbReference>
<feature type="domain" description="DUF6487" evidence="1">
    <location>
        <begin position="5"/>
        <end position="63"/>
    </location>
</feature>
<name>A0ABW4NCL4_9SPHN</name>
<proteinExistence type="predicted"/>
<evidence type="ECO:0000313" key="3">
    <source>
        <dbReference type="Proteomes" id="UP001597283"/>
    </source>
</evidence>
<keyword evidence="3" id="KW-1185">Reference proteome</keyword>
<reference evidence="3" key="1">
    <citation type="journal article" date="2019" name="Int. J. Syst. Evol. Microbiol.">
        <title>The Global Catalogue of Microorganisms (GCM) 10K type strain sequencing project: providing services to taxonomists for standard genome sequencing and annotation.</title>
        <authorList>
            <consortium name="The Broad Institute Genomics Platform"/>
            <consortium name="The Broad Institute Genome Sequencing Center for Infectious Disease"/>
            <person name="Wu L."/>
            <person name="Ma J."/>
        </authorList>
    </citation>
    <scope>NUCLEOTIDE SEQUENCE [LARGE SCALE GENOMIC DNA]</scope>
    <source>
        <strain evidence="3">Q85</strain>
    </source>
</reference>
<organism evidence="2 3">
    <name type="scientific">Sphingomonas floccifaciens</name>
    <dbReference type="NCBI Taxonomy" id="1844115"/>
    <lineage>
        <taxon>Bacteria</taxon>
        <taxon>Pseudomonadati</taxon>
        <taxon>Pseudomonadota</taxon>
        <taxon>Alphaproteobacteria</taxon>
        <taxon>Sphingomonadales</taxon>
        <taxon>Sphingomonadaceae</taxon>
        <taxon>Sphingomonas</taxon>
    </lineage>
</organism>
<dbReference type="InterPro" id="IPR045504">
    <property type="entry name" value="DUF6487"/>
</dbReference>
<gene>
    <name evidence="2" type="ORF">ACFSC3_09115</name>
</gene>